<comment type="similarity">
    <text evidence="4">Belongs to the cytochrome P450 family.</text>
</comment>
<evidence type="ECO:0000256" key="12">
    <source>
        <dbReference type="ARBA" id="ARBA00023136"/>
    </source>
</evidence>
<keyword evidence="11" id="KW-0503">Monooxygenase</keyword>
<keyword evidence="12" id="KW-0472">Membrane</keyword>
<evidence type="ECO:0000256" key="7">
    <source>
        <dbReference type="ARBA" id="ARBA00022824"/>
    </source>
</evidence>
<dbReference type="AlphaFoldDB" id="A0A8K0GK41"/>
<dbReference type="GO" id="GO:0005789">
    <property type="term" value="C:endoplasmic reticulum membrane"/>
    <property type="evidence" value="ECO:0007669"/>
    <property type="project" value="UniProtKB-SubCell"/>
</dbReference>
<dbReference type="GO" id="GO:0016705">
    <property type="term" value="F:oxidoreductase activity, acting on paired donors, with incorporation or reduction of molecular oxygen"/>
    <property type="evidence" value="ECO:0007669"/>
    <property type="project" value="InterPro"/>
</dbReference>
<keyword evidence="9" id="KW-0560">Oxidoreductase</keyword>
<keyword evidence="6" id="KW-0479">Metal-binding</keyword>
<comment type="cofactor">
    <cofactor evidence="1">
        <name>heme</name>
        <dbReference type="ChEBI" id="CHEBI:30413"/>
    </cofactor>
</comment>
<dbReference type="PANTHER" id="PTHR24292:SF100">
    <property type="entry name" value="CYTOCHROME P450 6A16, ISOFORM B-RELATED"/>
    <property type="match status" value="1"/>
</dbReference>
<dbReference type="PRINTS" id="PR00464">
    <property type="entry name" value="EP450II"/>
</dbReference>
<dbReference type="GO" id="GO:0020037">
    <property type="term" value="F:heme binding"/>
    <property type="evidence" value="ECO:0007669"/>
    <property type="project" value="InterPro"/>
</dbReference>
<keyword evidence="10" id="KW-0408">Iron</keyword>
<evidence type="ECO:0000313" key="14">
    <source>
        <dbReference type="Proteomes" id="UP000801492"/>
    </source>
</evidence>
<dbReference type="InterPro" id="IPR036396">
    <property type="entry name" value="Cyt_P450_sf"/>
</dbReference>
<protein>
    <recommendedName>
        <fullName evidence="15">Cytochrome P450</fullName>
    </recommendedName>
</protein>
<gene>
    <name evidence="13" type="ORF">ILUMI_03239</name>
</gene>
<evidence type="ECO:0000256" key="11">
    <source>
        <dbReference type="ARBA" id="ARBA00023033"/>
    </source>
</evidence>
<evidence type="ECO:0000256" key="8">
    <source>
        <dbReference type="ARBA" id="ARBA00022848"/>
    </source>
</evidence>
<evidence type="ECO:0000256" key="3">
    <source>
        <dbReference type="ARBA" id="ARBA00004406"/>
    </source>
</evidence>
<dbReference type="InterPro" id="IPR001128">
    <property type="entry name" value="Cyt_P450"/>
</dbReference>
<keyword evidence="14" id="KW-1185">Reference proteome</keyword>
<dbReference type="SUPFAM" id="SSF48264">
    <property type="entry name" value="Cytochrome P450"/>
    <property type="match status" value="1"/>
</dbReference>
<organism evidence="13 14">
    <name type="scientific">Ignelater luminosus</name>
    <name type="common">Cucubano</name>
    <name type="synonym">Pyrophorus luminosus</name>
    <dbReference type="NCBI Taxonomy" id="2038154"/>
    <lineage>
        <taxon>Eukaryota</taxon>
        <taxon>Metazoa</taxon>
        <taxon>Ecdysozoa</taxon>
        <taxon>Arthropoda</taxon>
        <taxon>Hexapoda</taxon>
        <taxon>Insecta</taxon>
        <taxon>Pterygota</taxon>
        <taxon>Neoptera</taxon>
        <taxon>Endopterygota</taxon>
        <taxon>Coleoptera</taxon>
        <taxon>Polyphaga</taxon>
        <taxon>Elateriformia</taxon>
        <taxon>Elateroidea</taxon>
        <taxon>Elateridae</taxon>
        <taxon>Agrypninae</taxon>
        <taxon>Pyrophorini</taxon>
        <taxon>Ignelater</taxon>
    </lineage>
</organism>
<dbReference type="Proteomes" id="UP000801492">
    <property type="component" value="Unassembled WGS sequence"/>
</dbReference>
<dbReference type="InterPro" id="IPR050476">
    <property type="entry name" value="Insect_CytP450_Detox"/>
</dbReference>
<dbReference type="EMBL" id="VTPC01001137">
    <property type="protein sequence ID" value="KAF2902939.1"/>
    <property type="molecule type" value="Genomic_DNA"/>
</dbReference>
<evidence type="ECO:0008006" key="15">
    <source>
        <dbReference type="Google" id="ProtNLM"/>
    </source>
</evidence>
<dbReference type="InterPro" id="IPR002402">
    <property type="entry name" value="Cyt_P450_E_grp-II"/>
</dbReference>
<sequence length="299" mass="34425">MSKDFDHFIDRGAYYNERDDPLSAHLFNIEGAKRRNLRMKLTPTFTSGKMKMMFQTLLECGKQLNDYMQNISLKDESVNIKDILGCLTTDVIASCAFGIRCNSFKDTNSEFRKYLKKNFALTKLLNNFVRKDFLQLPIDLKNNLQDNSSEYQHDGKSLTMDELSAQAFLFLGAAFETLSTTMTFCLYELAVNQDIQELVRDEINSLLERHYGKLTYECVMDMKYMGQVADETLKKYSPLPILNRICVVNYKVPDTNIIIEKGTAVAIPVLGLQTDGDYFPDTERFDSDKFSEENKRNIP</sequence>
<dbReference type="GO" id="GO:0004497">
    <property type="term" value="F:monooxygenase activity"/>
    <property type="evidence" value="ECO:0007669"/>
    <property type="project" value="UniProtKB-KW"/>
</dbReference>
<keyword evidence="5" id="KW-0349">Heme</keyword>
<comment type="subcellular location">
    <subcellularLocation>
        <location evidence="3">Endoplasmic reticulum membrane</location>
        <topology evidence="3">Peripheral membrane protein</topology>
    </subcellularLocation>
    <subcellularLocation>
        <location evidence="2">Microsome membrane</location>
        <topology evidence="2">Peripheral membrane protein</topology>
    </subcellularLocation>
</comment>
<dbReference type="GO" id="GO:0005506">
    <property type="term" value="F:iron ion binding"/>
    <property type="evidence" value="ECO:0007669"/>
    <property type="project" value="InterPro"/>
</dbReference>
<dbReference type="OrthoDB" id="2789670at2759"/>
<evidence type="ECO:0000256" key="2">
    <source>
        <dbReference type="ARBA" id="ARBA00004174"/>
    </source>
</evidence>
<evidence type="ECO:0000256" key="1">
    <source>
        <dbReference type="ARBA" id="ARBA00001971"/>
    </source>
</evidence>
<dbReference type="Pfam" id="PF00067">
    <property type="entry name" value="p450"/>
    <property type="match status" value="2"/>
</dbReference>
<dbReference type="PANTHER" id="PTHR24292">
    <property type="entry name" value="CYTOCHROME P450"/>
    <property type="match status" value="1"/>
</dbReference>
<dbReference type="Gene3D" id="1.10.630.10">
    <property type="entry name" value="Cytochrome P450"/>
    <property type="match status" value="1"/>
</dbReference>
<evidence type="ECO:0000256" key="5">
    <source>
        <dbReference type="ARBA" id="ARBA00022617"/>
    </source>
</evidence>
<comment type="caution">
    <text evidence="13">The sequence shown here is derived from an EMBL/GenBank/DDBJ whole genome shotgun (WGS) entry which is preliminary data.</text>
</comment>
<evidence type="ECO:0000256" key="4">
    <source>
        <dbReference type="ARBA" id="ARBA00010617"/>
    </source>
</evidence>
<accession>A0A8K0GK41</accession>
<reference evidence="13" key="1">
    <citation type="submission" date="2019-08" db="EMBL/GenBank/DDBJ databases">
        <title>The genome of the North American firefly Photinus pyralis.</title>
        <authorList>
            <consortium name="Photinus pyralis genome working group"/>
            <person name="Fallon T.R."/>
            <person name="Sander Lower S.E."/>
            <person name="Weng J.-K."/>
        </authorList>
    </citation>
    <scope>NUCLEOTIDE SEQUENCE</scope>
    <source>
        <strain evidence="13">TRF0915ILg1</strain>
        <tissue evidence="13">Whole body</tissue>
    </source>
</reference>
<evidence type="ECO:0000256" key="10">
    <source>
        <dbReference type="ARBA" id="ARBA00023004"/>
    </source>
</evidence>
<dbReference type="CDD" id="cd11056">
    <property type="entry name" value="CYP6-like"/>
    <property type="match status" value="1"/>
</dbReference>
<evidence type="ECO:0000256" key="6">
    <source>
        <dbReference type="ARBA" id="ARBA00022723"/>
    </source>
</evidence>
<evidence type="ECO:0000256" key="9">
    <source>
        <dbReference type="ARBA" id="ARBA00023002"/>
    </source>
</evidence>
<keyword evidence="7" id="KW-0256">Endoplasmic reticulum</keyword>
<name>A0A8K0GK41_IGNLU</name>
<evidence type="ECO:0000313" key="13">
    <source>
        <dbReference type="EMBL" id="KAF2902939.1"/>
    </source>
</evidence>
<keyword evidence="8" id="KW-0492">Microsome</keyword>
<proteinExistence type="inferred from homology"/>